<feature type="transmembrane region" description="Helical" evidence="12">
    <location>
        <begin position="310"/>
        <end position="334"/>
    </location>
</feature>
<dbReference type="AlphaFoldDB" id="A0A075AU37"/>
<dbReference type="HOGENOM" id="CLU_029048_3_1_1"/>
<dbReference type="STRING" id="988480.A0A075AU37"/>
<dbReference type="EMBL" id="KE561039">
    <property type="protein sequence ID" value="EPZ33778.1"/>
    <property type="molecule type" value="Genomic_DNA"/>
</dbReference>
<evidence type="ECO:0000256" key="6">
    <source>
        <dbReference type="ARBA" id="ARBA00022676"/>
    </source>
</evidence>
<evidence type="ECO:0000256" key="9">
    <source>
        <dbReference type="ARBA" id="ARBA00022824"/>
    </source>
</evidence>
<dbReference type="GO" id="GO:0005789">
    <property type="term" value="C:endoplasmic reticulum membrane"/>
    <property type="evidence" value="ECO:0007669"/>
    <property type="project" value="UniProtKB-SubCell"/>
</dbReference>
<accession>A0A075AU37</accession>
<evidence type="ECO:0000256" key="2">
    <source>
        <dbReference type="ARBA" id="ARBA00004687"/>
    </source>
</evidence>
<keyword evidence="10 12" id="KW-1133">Transmembrane helix</keyword>
<evidence type="ECO:0000256" key="8">
    <source>
        <dbReference type="ARBA" id="ARBA00022692"/>
    </source>
</evidence>
<evidence type="ECO:0000256" key="7">
    <source>
        <dbReference type="ARBA" id="ARBA00022679"/>
    </source>
</evidence>
<evidence type="ECO:0000256" key="12">
    <source>
        <dbReference type="RuleBase" id="RU363112"/>
    </source>
</evidence>
<dbReference type="GO" id="GO:0000009">
    <property type="term" value="F:alpha-1,6-mannosyltransferase activity"/>
    <property type="evidence" value="ECO:0007669"/>
    <property type="project" value="InterPro"/>
</dbReference>
<feature type="transmembrane region" description="Helical" evidence="12">
    <location>
        <begin position="198"/>
        <end position="217"/>
    </location>
</feature>
<evidence type="ECO:0000313" key="14">
    <source>
        <dbReference type="Proteomes" id="UP000030755"/>
    </source>
</evidence>
<comment type="pathway">
    <text evidence="2 12">Glycolipid biosynthesis; glycosylphosphatidylinositol-anchor biosynthesis.</text>
</comment>
<organism evidence="13 14">
    <name type="scientific">Rozella allomycis (strain CSF55)</name>
    <dbReference type="NCBI Taxonomy" id="988480"/>
    <lineage>
        <taxon>Eukaryota</taxon>
        <taxon>Fungi</taxon>
        <taxon>Fungi incertae sedis</taxon>
        <taxon>Cryptomycota</taxon>
        <taxon>Cryptomycota incertae sedis</taxon>
        <taxon>Rozella</taxon>
    </lineage>
</organism>
<keyword evidence="9 12" id="KW-0256">Endoplasmic reticulum</keyword>
<feature type="transmembrane region" description="Helical" evidence="12">
    <location>
        <begin position="88"/>
        <end position="113"/>
    </location>
</feature>
<sequence length="337" mass="39560">MFANDLKVAIIGRLYYLTIAYDTSADIGIKDLIGEERQGAMYFNILRPWIKWDAVYFMHILTKGYVYEQEFAFFPMIAIFIEKNHLPLVTWILCQISVVLSAVIFSRLTMLIFKDKKFSQISLYIYVFNPANAFLSGMYTECLFNMFSMTGLFLFYQRKNFLSALCFLCSSLTRSNGIVLAGFFIFAALHREIPVYKALILCFTVFIGFISVLWKGYSEFCDDVSAREWCSHRIPNIYSFVQSHYWYTKSLIFCRDVGLFKYYETKQIPNFAIASPVLLFSLYSIYRFIIQYPKLFFSLGFRKDKGIPAYMNVVLPHIYLWLFLTIYSILLIHIQVI</sequence>
<evidence type="ECO:0000256" key="11">
    <source>
        <dbReference type="ARBA" id="ARBA00023136"/>
    </source>
</evidence>
<reference evidence="13 14" key="1">
    <citation type="journal article" date="2013" name="Curr. Biol.">
        <title>Shared signatures of parasitism and phylogenomics unite Cryptomycota and microsporidia.</title>
        <authorList>
            <person name="James T.Y."/>
            <person name="Pelin A."/>
            <person name="Bonen L."/>
            <person name="Ahrendt S."/>
            <person name="Sain D."/>
            <person name="Corradi N."/>
            <person name="Stajich J.E."/>
        </authorList>
    </citation>
    <scope>NUCLEOTIDE SEQUENCE [LARGE SCALE GENOMIC DNA]</scope>
    <source>
        <strain evidence="13 14">CSF55</strain>
    </source>
</reference>
<name>A0A075AU37_ROZAC</name>
<proteinExistence type="inferred from homology"/>
<keyword evidence="5 12" id="KW-0337">GPI-anchor biosynthesis</keyword>
<keyword evidence="7 12" id="KW-0808">Transferase</keyword>
<comment type="caution">
    <text evidence="12">Lacks conserved residue(s) required for the propagation of feature annotation.</text>
</comment>
<evidence type="ECO:0000256" key="10">
    <source>
        <dbReference type="ARBA" id="ARBA00022989"/>
    </source>
</evidence>
<feature type="transmembrane region" description="Helical" evidence="12">
    <location>
        <begin position="162"/>
        <end position="186"/>
    </location>
</feature>
<keyword evidence="8 12" id="KW-0812">Transmembrane</keyword>
<feature type="transmembrane region" description="Helical" evidence="12">
    <location>
        <begin position="134"/>
        <end position="156"/>
    </location>
</feature>
<dbReference type="UniPathway" id="UPA00196"/>
<dbReference type="PANTHER" id="PTHR12468:SF2">
    <property type="entry name" value="GPI MANNOSYLTRANSFERASE 2"/>
    <property type="match status" value="1"/>
</dbReference>
<dbReference type="PANTHER" id="PTHR12468">
    <property type="entry name" value="GPI MANNOSYLTRANSFERASE 2"/>
    <property type="match status" value="1"/>
</dbReference>
<dbReference type="GO" id="GO:0031501">
    <property type="term" value="C:mannosyltransferase complex"/>
    <property type="evidence" value="ECO:0007669"/>
    <property type="project" value="TreeGrafter"/>
</dbReference>
<evidence type="ECO:0000256" key="5">
    <source>
        <dbReference type="ARBA" id="ARBA00022502"/>
    </source>
</evidence>
<dbReference type="Proteomes" id="UP000030755">
    <property type="component" value="Unassembled WGS sequence"/>
</dbReference>
<keyword evidence="14" id="KW-1185">Reference proteome</keyword>
<evidence type="ECO:0000313" key="13">
    <source>
        <dbReference type="EMBL" id="EPZ33778.1"/>
    </source>
</evidence>
<protein>
    <recommendedName>
        <fullName evidence="4 12">GPI mannosyltransferase 2</fullName>
        <ecNumber evidence="12">2.4.1.-</ecNumber>
    </recommendedName>
</protein>
<keyword evidence="11 12" id="KW-0472">Membrane</keyword>
<dbReference type="EC" id="2.4.1.-" evidence="12"/>
<comment type="function">
    <text evidence="12">Mannosyltransferase involved in glycosylphosphatidylinositol-anchor biosynthesis.</text>
</comment>
<dbReference type="OrthoDB" id="10252502at2759"/>
<dbReference type="GO" id="GO:0006506">
    <property type="term" value="P:GPI anchor biosynthetic process"/>
    <property type="evidence" value="ECO:0007669"/>
    <property type="project" value="UniProtKB-UniPathway"/>
</dbReference>
<comment type="subcellular location">
    <subcellularLocation>
        <location evidence="1 12">Endoplasmic reticulum membrane</location>
        <topology evidence="1 12">Multi-pass membrane protein</topology>
    </subcellularLocation>
</comment>
<dbReference type="GO" id="GO:0004376">
    <property type="term" value="F:GPI mannosyltransferase activity"/>
    <property type="evidence" value="ECO:0007669"/>
    <property type="project" value="InterPro"/>
</dbReference>
<feature type="transmembrane region" description="Helical" evidence="12">
    <location>
        <begin position="268"/>
        <end position="289"/>
    </location>
</feature>
<gene>
    <name evidence="13" type="ORF">O9G_004426</name>
</gene>
<evidence type="ECO:0000256" key="1">
    <source>
        <dbReference type="ARBA" id="ARBA00004477"/>
    </source>
</evidence>
<keyword evidence="6 12" id="KW-0328">Glycosyltransferase</keyword>
<dbReference type="Pfam" id="PF04188">
    <property type="entry name" value="Mannosyl_trans2"/>
    <property type="match status" value="1"/>
</dbReference>
<comment type="similarity">
    <text evidence="3 12">Belongs to the PIGV family.</text>
</comment>
<evidence type="ECO:0000256" key="4">
    <source>
        <dbReference type="ARBA" id="ARBA00013795"/>
    </source>
</evidence>
<dbReference type="InterPro" id="IPR007315">
    <property type="entry name" value="PIG-V/Gpi18"/>
</dbReference>
<evidence type="ECO:0000256" key="3">
    <source>
        <dbReference type="ARBA" id="ARBA00008698"/>
    </source>
</evidence>